<evidence type="ECO:0000256" key="1">
    <source>
        <dbReference type="ARBA" id="ARBA00022723"/>
    </source>
</evidence>
<evidence type="ECO:0000313" key="7">
    <source>
        <dbReference type="Proteomes" id="UP001054902"/>
    </source>
</evidence>
<evidence type="ECO:0000256" key="4">
    <source>
        <dbReference type="PROSITE-ProRule" id="PRU00134"/>
    </source>
</evidence>
<protein>
    <recommendedName>
        <fullName evidence="5">MYND-type domain-containing protein</fullName>
    </recommendedName>
</protein>
<feature type="domain" description="MYND-type" evidence="5">
    <location>
        <begin position="64"/>
        <end position="105"/>
    </location>
</feature>
<evidence type="ECO:0000313" key="6">
    <source>
        <dbReference type="EMBL" id="GFH50011.1"/>
    </source>
</evidence>
<organism evidence="6 7">
    <name type="scientific">Chaetoceros tenuissimus</name>
    <dbReference type="NCBI Taxonomy" id="426638"/>
    <lineage>
        <taxon>Eukaryota</taxon>
        <taxon>Sar</taxon>
        <taxon>Stramenopiles</taxon>
        <taxon>Ochrophyta</taxon>
        <taxon>Bacillariophyta</taxon>
        <taxon>Coscinodiscophyceae</taxon>
        <taxon>Chaetocerotophycidae</taxon>
        <taxon>Chaetocerotales</taxon>
        <taxon>Chaetocerotaceae</taxon>
        <taxon>Chaetoceros</taxon>
    </lineage>
</organism>
<keyword evidence="3" id="KW-0862">Zinc</keyword>
<reference evidence="6 7" key="1">
    <citation type="journal article" date="2021" name="Sci. Rep.">
        <title>The genome of the diatom Chaetoceros tenuissimus carries an ancient integrated fragment of an extant virus.</title>
        <authorList>
            <person name="Hongo Y."/>
            <person name="Kimura K."/>
            <person name="Takaki Y."/>
            <person name="Yoshida Y."/>
            <person name="Baba S."/>
            <person name="Kobayashi G."/>
            <person name="Nagasaki K."/>
            <person name="Hano T."/>
            <person name="Tomaru Y."/>
        </authorList>
    </citation>
    <scope>NUCLEOTIDE SEQUENCE [LARGE SCALE GENOMIC DNA]</scope>
    <source>
        <strain evidence="6 7">NIES-3715</strain>
    </source>
</reference>
<dbReference type="EMBL" id="BLLK01000038">
    <property type="protein sequence ID" value="GFH50011.1"/>
    <property type="molecule type" value="Genomic_DNA"/>
</dbReference>
<keyword evidence="1" id="KW-0479">Metal-binding</keyword>
<evidence type="ECO:0000256" key="3">
    <source>
        <dbReference type="ARBA" id="ARBA00022833"/>
    </source>
</evidence>
<dbReference type="GO" id="GO:0008270">
    <property type="term" value="F:zinc ion binding"/>
    <property type="evidence" value="ECO:0007669"/>
    <property type="project" value="UniProtKB-KW"/>
</dbReference>
<gene>
    <name evidence="6" type="ORF">CTEN210_06487</name>
</gene>
<dbReference type="SUPFAM" id="SSF144232">
    <property type="entry name" value="HIT/MYND zinc finger-like"/>
    <property type="match status" value="1"/>
</dbReference>
<sequence>MTDSADAKSELSVEATLLSIDEHLTKHTQDSEINKKKAVADIVRKASAEFEKNRVPEVPDYPSCDYCGEEFAGKLFCSQCRCAYYCSKKCQKKHWKAPNGHKAKCTKMEKICKTKAESFIRACGKFRADVFGNFIDERYALSSFEDLSGELDGLGENGPYKKALDLGLNEKLLQLFTFELGHVKQNFQRGLYISIVPWIFFTLFRGGRNIPDSALKSIDGYSIDGYRIKQYLRSNDRAFEIWFKASLQVIEIFQTQGLDAAESNDLHKFGEIQEAALAVTCGWERVFKNKKVSKVILLGSSKKVDDTAKERAMWIMAQMSSTINNFPSIILPDEKIVESQTVLFTAMIQLRMQQFGIDIGDFFQLLDLKDDKQTLYETVSIPFAESYL</sequence>
<dbReference type="AlphaFoldDB" id="A0AAD3H4H5"/>
<name>A0AAD3H4H5_9STRA</name>
<dbReference type="InterPro" id="IPR002893">
    <property type="entry name" value="Znf_MYND"/>
</dbReference>
<keyword evidence="2 4" id="KW-0863">Zinc-finger</keyword>
<evidence type="ECO:0000256" key="2">
    <source>
        <dbReference type="ARBA" id="ARBA00022771"/>
    </source>
</evidence>
<dbReference type="Pfam" id="PF01753">
    <property type="entry name" value="zf-MYND"/>
    <property type="match status" value="1"/>
</dbReference>
<dbReference type="Gene3D" id="6.10.140.2220">
    <property type="match status" value="1"/>
</dbReference>
<accession>A0AAD3H4H5</accession>
<comment type="caution">
    <text evidence="6">The sequence shown here is derived from an EMBL/GenBank/DDBJ whole genome shotgun (WGS) entry which is preliminary data.</text>
</comment>
<proteinExistence type="predicted"/>
<dbReference type="Proteomes" id="UP001054902">
    <property type="component" value="Unassembled WGS sequence"/>
</dbReference>
<keyword evidence="7" id="KW-1185">Reference proteome</keyword>
<dbReference type="PROSITE" id="PS50865">
    <property type="entry name" value="ZF_MYND_2"/>
    <property type="match status" value="1"/>
</dbReference>
<evidence type="ECO:0000259" key="5">
    <source>
        <dbReference type="PROSITE" id="PS50865"/>
    </source>
</evidence>